<evidence type="ECO:0000313" key="2">
    <source>
        <dbReference type="EMBL" id="DAD99410.1"/>
    </source>
</evidence>
<dbReference type="PANTHER" id="PTHR33418">
    <property type="entry name" value="HELICASE-ASSOCIATED"/>
    <property type="match status" value="1"/>
</dbReference>
<reference evidence="2" key="1">
    <citation type="journal article" date="2021" name="Proc. Natl. Acad. Sci. U.S.A.">
        <title>A Catalog of Tens of Thousands of Viruses from Human Metagenomes Reveals Hidden Associations with Chronic Diseases.</title>
        <authorList>
            <person name="Tisza M.J."/>
            <person name="Buck C.B."/>
        </authorList>
    </citation>
    <scope>NUCLEOTIDE SEQUENCE</scope>
    <source>
        <strain evidence="2">CtNU74</strain>
    </source>
</reference>
<protein>
    <submittedName>
        <fullName evidence="2">Helicase associated domain</fullName>
    </submittedName>
</protein>
<dbReference type="InterPro" id="IPR005114">
    <property type="entry name" value="Helicase_assoc"/>
</dbReference>
<name>A0A8S5NYW4_9CAUD</name>
<proteinExistence type="predicted"/>
<dbReference type="EMBL" id="BK015285">
    <property type="protein sequence ID" value="DAD99410.1"/>
    <property type="molecule type" value="Genomic_DNA"/>
</dbReference>
<accession>A0A8S5NYW4</accession>
<organism evidence="2">
    <name type="scientific">Siphoviridae sp. ctNU74</name>
    <dbReference type="NCBI Taxonomy" id="2825471"/>
    <lineage>
        <taxon>Viruses</taxon>
        <taxon>Duplodnaviria</taxon>
        <taxon>Heunggongvirae</taxon>
        <taxon>Uroviricota</taxon>
        <taxon>Caudoviricetes</taxon>
    </lineage>
</organism>
<sequence>MDELARKQLSGLATDDEKVNLNDVHFCEMINTVRRILESGEKIQFPSLEYDWISTQKKSYEHYPEWRKKMLDEIGLNEILTDRKFSQSWEEKFSRAKKYCEENGNLNVKADYIDSSGFRLGTWIQTLRNIRKGTTIGTLTKKMIDDLDSIGMIWNVSNGLSWDEWYELAASYYHTYHNLLVPQKYITTTGHRLGCWINNQRSAKRNPRSQRVITVEQVEKLNRIGMVWENCGTKRKSQNEYPKTPNTYIPSNISNNESCAIKSSEKRNGICEKSPSVAANRRHRTTWEERFSEAEKYYREHENLNVPKKYISNSGFRLGQWLALIKCQYRNHDPRLTEENIHRLESIGMQWEPSNDIRFRENVNRISQIIESGAKIECYTEEYHWIALQKRKYENYPVWKKELLDQSGIMSYIK</sequence>
<feature type="domain" description="Helicase-associated" evidence="1">
    <location>
        <begin position="284"/>
        <end position="349"/>
    </location>
</feature>
<feature type="domain" description="Helicase-associated" evidence="1">
    <location>
        <begin position="86"/>
        <end position="152"/>
    </location>
</feature>
<dbReference type="PANTHER" id="PTHR33418:SF1">
    <property type="entry name" value="HELICASE-ASSOCIATED DOMAIN-CONTAINING PROTEIN"/>
    <property type="match status" value="1"/>
</dbReference>
<dbReference type="Pfam" id="PF03457">
    <property type="entry name" value="HA"/>
    <property type="match status" value="3"/>
</dbReference>
<feature type="domain" description="Helicase-associated" evidence="1">
    <location>
        <begin position="161"/>
        <end position="226"/>
    </location>
</feature>
<evidence type="ECO:0000259" key="1">
    <source>
        <dbReference type="Pfam" id="PF03457"/>
    </source>
</evidence>
<dbReference type="Gene3D" id="6.10.140.530">
    <property type="match status" value="3"/>
</dbReference>